<gene>
    <name evidence="2" type="ORF">CW751_13370</name>
</gene>
<sequence length="146" mass="16293">MLQGTKAIRNGIILFLILGLYFLILDLLGWADNIFLRLVNYIFIIAILNNTIRHAVSIGKNYLQRLFAGIATVFIASFLGAIGLLTYFSILEPPLENYIDSVISANSHVGLTVALFIQSLTSSIIVVFIMLQFYKNKAPREVGVRD</sequence>
<evidence type="ECO:0000313" key="3">
    <source>
        <dbReference type="Proteomes" id="UP000236654"/>
    </source>
</evidence>
<dbReference type="RefSeq" id="WP_101335529.1">
    <property type="nucleotide sequence ID" value="NZ_PJNI01000018.1"/>
</dbReference>
<organism evidence="2 3">
    <name type="scientific">Brumimicrobium salinarum</name>
    <dbReference type="NCBI Taxonomy" id="2058658"/>
    <lineage>
        <taxon>Bacteria</taxon>
        <taxon>Pseudomonadati</taxon>
        <taxon>Bacteroidota</taxon>
        <taxon>Flavobacteriia</taxon>
        <taxon>Flavobacteriales</taxon>
        <taxon>Crocinitomicaceae</taxon>
        <taxon>Brumimicrobium</taxon>
    </lineage>
</organism>
<name>A0A2I0QZP7_9FLAO</name>
<feature type="transmembrane region" description="Helical" evidence="1">
    <location>
        <begin position="34"/>
        <end position="52"/>
    </location>
</feature>
<reference evidence="2 3" key="1">
    <citation type="submission" date="2017-12" db="EMBL/GenBank/DDBJ databases">
        <title>The draft genome sequence of Brumimicrobium saltpan LHR20.</title>
        <authorList>
            <person name="Do Z.-J."/>
            <person name="Luo H.-R."/>
        </authorList>
    </citation>
    <scope>NUCLEOTIDE SEQUENCE [LARGE SCALE GENOMIC DNA]</scope>
    <source>
        <strain evidence="2 3">LHR20</strain>
    </source>
</reference>
<dbReference type="Proteomes" id="UP000236654">
    <property type="component" value="Unassembled WGS sequence"/>
</dbReference>
<evidence type="ECO:0000256" key="1">
    <source>
        <dbReference type="SAM" id="Phobius"/>
    </source>
</evidence>
<feature type="transmembrane region" description="Helical" evidence="1">
    <location>
        <begin position="64"/>
        <end position="90"/>
    </location>
</feature>
<keyword evidence="3" id="KW-1185">Reference proteome</keyword>
<dbReference type="OrthoDB" id="1361176at2"/>
<evidence type="ECO:0008006" key="4">
    <source>
        <dbReference type="Google" id="ProtNLM"/>
    </source>
</evidence>
<keyword evidence="1" id="KW-1133">Transmembrane helix</keyword>
<protein>
    <recommendedName>
        <fullName evidence="4">DUF4199 domain-containing protein</fullName>
    </recommendedName>
</protein>
<accession>A0A2I0QZP7</accession>
<feature type="transmembrane region" description="Helical" evidence="1">
    <location>
        <begin position="12"/>
        <end position="28"/>
    </location>
</feature>
<evidence type="ECO:0000313" key="2">
    <source>
        <dbReference type="EMBL" id="PKR79814.1"/>
    </source>
</evidence>
<dbReference type="EMBL" id="PJNI01000018">
    <property type="protein sequence ID" value="PKR79814.1"/>
    <property type="molecule type" value="Genomic_DNA"/>
</dbReference>
<keyword evidence="1" id="KW-0472">Membrane</keyword>
<proteinExistence type="predicted"/>
<feature type="transmembrane region" description="Helical" evidence="1">
    <location>
        <begin position="110"/>
        <end position="131"/>
    </location>
</feature>
<comment type="caution">
    <text evidence="2">The sequence shown here is derived from an EMBL/GenBank/DDBJ whole genome shotgun (WGS) entry which is preliminary data.</text>
</comment>
<dbReference type="AlphaFoldDB" id="A0A2I0QZP7"/>
<keyword evidence="1" id="KW-0812">Transmembrane</keyword>